<sequence length="279" mass="30246">MSMIYRTEAGGLRLQERYRQALAEGPVPAEHLYLPTREGETFVLACGPEQAPPLVLLHGSGANTAAWFADLPAWSEHFRVYAVDLPGEPGLSAPSRPDLATEAGALWLDDVFAGLGLQQAAVAGMSLGGWTALDYAIRRPDRVTRLSLLCPGGVGAQRRWRILGAALLMLFGRRGKRLAARLMTGLDRPGDQAVLDSVVESFAQFRPRTETLPVFPDEALRTLAVPVQVTVGAHDLMFDSDQTARRVRECVPHAQVRVLPGVGHAVLGQTEPVLDFLRG</sequence>
<keyword evidence="3" id="KW-1185">Reference proteome</keyword>
<dbReference type="InterPro" id="IPR000073">
    <property type="entry name" value="AB_hydrolase_1"/>
</dbReference>
<evidence type="ECO:0000313" key="3">
    <source>
        <dbReference type="Proteomes" id="UP000598217"/>
    </source>
</evidence>
<dbReference type="PANTHER" id="PTHR43798:SF33">
    <property type="entry name" value="HYDROLASE, PUTATIVE (AFU_ORTHOLOGUE AFUA_2G14860)-RELATED"/>
    <property type="match status" value="1"/>
</dbReference>
<dbReference type="EMBL" id="JADBDY010000001">
    <property type="protein sequence ID" value="MBE1458376.1"/>
    <property type="molecule type" value="Genomic_DNA"/>
</dbReference>
<dbReference type="Pfam" id="PF12697">
    <property type="entry name" value="Abhydrolase_6"/>
    <property type="match status" value="1"/>
</dbReference>
<evidence type="ECO:0000259" key="1">
    <source>
        <dbReference type="Pfam" id="PF12697"/>
    </source>
</evidence>
<organism evidence="2 3">
    <name type="scientific">Nocardiopsis terrae</name>
    <dbReference type="NCBI Taxonomy" id="372655"/>
    <lineage>
        <taxon>Bacteria</taxon>
        <taxon>Bacillati</taxon>
        <taxon>Actinomycetota</taxon>
        <taxon>Actinomycetes</taxon>
        <taxon>Streptosporangiales</taxon>
        <taxon>Nocardiopsidaceae</taxon>
        <taxon>Nocardiopsis</taxon>
    </lineage>
</organism>
<dbReference type="SUPFAM" id="SSF53474">
    <property type="entry name" value="alpha/beta-Hydrolases"/>
    <property type="match status" value="1"/>
</dbReference>
<dbReference type="PANTHER" id="PTHR43798">
    <property type="entry name" value="MONOACYLGLYCEROL LIPASE"/>
    <property type="match status" value="1"/>
</dbReference>
<name>A0ABR9HH80_9ACTN</name>
<dbReference type="InterPro" id="IPR029058">
    <property type="entry name" value="AB_hydrolase_fold"/>
</dbReference>
<dbReference type="Gene3D" id="3.40.50.1820">
    <property type="entry name" value="alpha/beta hydrolase"/>
    <property type="match status" value="1"/>
</dbReference>
<comment type="caution">
    <text evidence="2">The sequence shown here is derived from an EMBL/GenBank/DDBJ whole genome shotgun (WGS) entry which is preliminary data.</text>
</comment>
<dbReference type="InterPro" id="IPR050266">
    <property type="entry name" value="AB_hydrolase_sf"/>
</dbReference>
<dbReference type="Proteomes" id="UP000598217">
    <property type="component" value="Unassembled WGS sequence"/>
</dbReference>
<protein>
    <submittedName>
        <fullName evidence="2">Pimeloyl-ACP methyl ester carboxylesterase</fullName>
    </submittedName>
</protein>
<reference evidence="2 3" key="1">
    <citation type="submission" date="2020-10" db="EMBL/GenBank/DDBJ databases">
        <title>Sequencing the genomes of 1000 actinobacteria strains.</title>
        <authorList>
            <person name="Klenk H.-P."/>
        </authorList>
    </citation>
    <scope>NUCLEOTIDE SEQUENCE [LARGE SCALE GENOMIC DNA]</scope>
    <source>
        <strain evidence="2 3">DSM 45157</strain>
    </source>
</reference>
<feature type="domain" description="AB hydrolase-1" evidence="1">
    <location>
        <begin position="54"/>
        <end position="273"/>
    </location>
</feature>
<dbReference type="RefSeq" id="WP_191269847.1">
    <property type="nucleotide sequence ID" value="NZ_BMXJ01000003.1"/>
</dbReference>
<proteinExistence type="predicted"/>
<gene>
    <name evidence="2" type="ORF">H4W79_002590</name>
</gene>
<accession>A0ABR9HH80</accession>
<dbReference type="PRINTS" id="PR00111">
    <property type="entry name" value="ABHYDROLASE"/>
</dbReference>
<evidence type="ECO:0000313" key="2">
    <source>
        <dbReference type="EMBL" id="MBE1458376.1"/>
    </source>
</evidence>